<reference evidence="3" key="1">
    <citation type="submission" date="2022-07" db="EMBL/GenBank/DDBJ databases">
        <authorList>
            <person name="Li W.-J."/>
            <person name="Deng Q.-Q."/>
        </authorList>
    </citation>
    <scope>NUCLEOTIDE SEQUENCE</scope>
    <source>
        <strain evidence="3">SYSU M60031</strain>
    </source>
</reference>
<dbReference type="Proteomes" id="UP001156102">
    <property type="component" value="Unassembled WGS sequence"/>
</dbReference>
<gene>
    <name evidence="3" type="ORF">NK662_02170</name>
</gene>
<dbReference type="Gene3D" id="3.90.550.10">
    <property type="entry name" value="Spore Coat Polysaccharide Biosynthesis Protein SpsA, Chain A"/>
    <property type="match status" value="1"/>
</dbReference>
<protein>
    <submittedName>
        <fullName evidence="3">Glycosyltransferase family 2 protein</fullName>
    </submittedName>
</protein>
<dbReference type="PANTHER" id="PTHR43685">
    <property type="entry name" value="GLYCOSYLTRANSFERASE"/>
    <property type="match status" value="1"/>
</dbReference>
<name>A0AA42BMX6_9BACI</name>
<dbReference type="Pfam" id="PF00535">
    <property type="entry name" value="Glycos_transf_2"/>
    <property type="match status" value="1"/>
</dbReference>
<dbReference type="InterPro" id="IPR001173">
    <property type="entry name" value="Glyco_trans_2-like"/>
</dbReference>
<keyword evidence="1" id="KW-1133">Transmembrane helix</keyword>
<dbReference type="CDD" id="cd00761">
    <property type="entry name" value="Glyco_tranf_GTA_type"/>
    <property type="match status" value="1"/>
</dbReference>
<feature type="transmembrane region" description="Helical" evidence="1">
    <location>
        <begin position="278"/>
        <end position="301"/>
    </location>
</feature>
<sequence>MLAVLLVVILLFWLLVGAQLVPGLYRLENLEHVQTTSAEPFVSVIIAARNEEAAIESALRSQVAQRYQHVEWIVVNDRSTDRTGDLLERFSASNPRIQPIHVKQLPNGWLGKNHALYTGYQHAKGDLLLFMDADVLMEPDCLQKAVSYLSSEQADHITVLPNLTASGIWLTSFIGHFLFSFTYLIRPWKANDDHSKVGLGIGAFNLIAKTAYEKMGTHKAIRMRPDDDLQLGMKVKEAGLRQRVVSGSAMLRVHWYSTLREAFIGLEKNTFAAYNYRLWLVAFSITALFLFHVLPYLALLFSSGLQQLFSLGSVLAISLLYGITLKKTTAYSLFHVPLFPFAAALLICSIVRTMILVFKRGGIVWRGTLYSLRELREQQNK</sequence>
<evidence type="ECO:0000313" key="3">
    <source>
        <dbReference type="EMBL" id="MCP8967345.1"/>
    </source>
</evidence>
<keyword evidence="1" id="KW-0472">Membrane</keyword>
<dbReference type="EMBL" id="JANCLT010000001">
    <property type="protein sequence ID" value="MCP8967345.1"/>
    <property type="molecule type" value="Genomic_DNA"/>
</dbReference>
<feature type="transmembrane region" description="Helical" evidence="1">
    <location>
        <begin position="308"/>
        <end position="325"/>
    </location>
</feature>
<evidence type="ECO:0000256" key="1">
    <source>
        <dbReference type="SAM" id="Phobius"/>
    </source>
</evidence>
<evidence type="ECO:0000259" key="2">
    <source>
        <dbReference type="Pfam" id="PF00535"/>
    </source>
</evidence>
<keyword evidence="4" id="KW-1185">Reference proteome</keyword>
<comment type="caution">
    <text evidence="3">The sequence shown here is derived from an EMBL/GenBank/DDBJ whole genome shotgun (WGS) entry which is preliminary data.</text>
</comment>
<keyword evidence="1" id="KW-0812">Transmembrane</keyword>
<accession>A0AA42BMX6</accession>
<dbReference type="AlphaFoldDB" id="A0AA42BMX6"/>
<dbReference type="PANTHER" id="PTHR43685:SF2">
    <property type="entry name" value="GLYCOSYLTRANSFERASE 2-LIKE DOMAIN-CONTAINING PROTEIN"/>
    <property type="match status" value="1"/>
</dbReference>
<dbReference type="RefSeq" id="WP_254756889.1">
    <property type="nucleotide sequence ID" value="NZ_JANCLT010000001.1"/>
</dbReference>
<feature type="transmembrane region" description="Helical" evidence="1">
    <location>
        <begin position="337"/>
        <end position="358"/>
    </location>
</feature>
<feature type="domain" description="Glycosyltransferase 2-like" evidence="2">
    <location>
        <begin position="43"/>
        <end position="161"/>
    </location>
</feature>
<evidence type="ECO:0000313" key="4">
    <source>
        <dbReference type="Proteomes" id="UP001156102"/>
    </source>
</evidence>
<proteinExistence type="predicted"/>
<dbReference type="InterPro" id="IPR029044">
    <property type="entry name" value="Nucleotide-diphossugar_trans"/>
</dbReference>
<organism evidence="3 4">
    <name type="scientific">Ectobacillus ponti</name>
    <dbReference type="NCBI Taxonomy" id="2961894"/>
    <lineage>
        <taxon>Bacteria</taxon>
        <taxon>Bacillati</taxon>
        <taxon>Bacillota</taxon>
        <taxon>Bacilli</taxon>
        <taxon>Bacillales</taxon>
        <taxon>Bacillaceae</taxon>
        <taxon>Ectobacillus</taxon>
    </lineage>
</organism>
<dbReference type="InterPro" id="IPR050834">
    <property type="entry name" value="Glycosyltransf_2"/>
</dbReference>
<dbReference type="SUPFAM" id="SSF53448">
    <property type="entry name" value="Nucleotide-diphospho-sugar transferases"/>
    <property type="match status" value="1"/>
</dbReference>